<dbReference type="RefSeq" id="WP_311363994.1">
    <property type="nucleotide sequence ID" value="NZ_JAVRIC010000004.1"/>
</dbReference>
<dbReference type="EC" id="3.1.7.2" evidence="3"/>
<dbReference type="NCBIfam" id="TIGR00691">
    <property type="entry name" value="spoT_relA"/>
    <property type="match status" value="1"/>
</dbReference>
<dbReference type="SUPFAM" id="SSF55021">
    <property type="entry name" value="ACT-like"/>
    <property type="match status" value="1"/>
</dbReference>
<protein>
    <recommendedName>
        <fullName evidence="3">guanosine-3',5'-bis(diphosphate) 3'-diphosphatase</fullName>
        <ecNumber evidence="3">3.1.7.2</ecNumber>
    </recommendedName>
</protein>
<dbReference type="Gene3D" id="1.10.3210.10">
    <property type="entry name" value="Hypothetical protein af1432"/>
    <property type="match status" value="1"/>
</dbReference>
<comment type="pathway">
    <text evidence="2">Purine metabolism; ppGpp biosynthesis; ppGpp from GDP: step 1/1.</text>
</comment>
<dbReference type="InterPro" id="IPR004095">
    <property type="entry name" value="TGS"/>
</dbReference>
<dbReference type="Pfam" id="PF13328">
    <property type="entry name" value="HD_4"/>
    <property type="match status" value="1"/>
</dbReference>
<proteinExistence type="inferred from homology"/>
<evidence type="ECO:0000256" key="4">
    <source>
        <dbReference type="ARBA" id="ARBA00047968"/>
    </source>
</evidence>
<dbReference type="PROSITE" id="PS51671">
    <property type="entry name" value="ACT"/>
    <property type="match status" value="1"/>
</dbReference>
<dbReference type="InterPro" id="IPR002912">
    <property type="entry name" value="ACT_dom"/>
</dbReference>
<dbReference type="SMART" id="SM00471">
    <property type="entry name" value="HDc"/>
    <property type="match status" value="1"/>
</dbReference>
<gene>
    <name evidence="9" type="ORF">RM530_04390</name>
</gene>
<sequence length="725" mass="81575">MDLPVIQRIGSAIRTQRVERSFGIDALTRLLGEYLPEEQVSEVRRAYVYGAQLHEGQRRTSGEPYIYHPLAVARILADMRLDHTTLIAAILHDVIEDTGVTKEEITRDFGADIAQLVDGVSKFRKAEGMTRAEIQAESFRKLLMAMTQDLRVILIKLADRLHNMRTLGVMESAKRRRIARETLEIYAPIAQRLGIHFIRTELEDLAFASLYPNRAVVFAAAIKEQIGDTKSIINDIESRLSKALRAEGIGATVVGRQKNLYSIYSKMRRKRLRLPAVMDLLGFRITVSKLDDCYRCLGIVHSVYRPVSELFNDYIANPKINGYQSLHTTCVGPRGRKIEVQIRTRDMHHIAESGIAAHWQYKLGGRTTSVAAPQVRAREWLSSLFEMQGGTAAIDFLENVKVDLFPDEVYVFTPKGEIRRLPRGATPVDFAYSVHTELGDHCVAARIDQHLEPLNSPISNGQTIEIITANHARPNATWLNFVKTAKARSCIRHYLKTQREDEAIRLGRRLLEKAMRELKLPMARLKNEQADEVLKLYGLDDVEDLYSSIGLGQRLAPLVARHFLPDATRISGTTATGDASPLAVEGTEGLILDYAKCCRPVPGDDIRGHISVGRGIVIHRMDCKQTHNRKISPQDWLSLVWADNVSGDYVAELRVQGSNRRGLLASIASEIAAAESSIENVHMAERVDTESADMRFVITVHDRTHLARVMRRIRRLSNVAKVTRV</sequence>
<evidence type="ECO:0000259" key="8">
    <source>
        <dbReference type="PROSITE" id="PS51880"/>
    </source>
</evidence>
<accession>A0ABU2WFF7</accession>
<name>A0ABU2WFF7_9GAMM</name>
<dbReference type="PROSITE" id="PS51831">
    <property type="entry name" value="HD"/>
    <property type="match status" value="1"/>
</dbReference>
<dbReference type="PANTHER" id="PTHR21262">
    <property type="entry name" value="GUANOSINE-3',5'-BIS DIPHOSPHATE 3'-PYROPHOSPHOHYDROLASE"/>
    <property type="match status" value="1"/>
</dbReference>
<evidence type="ECO:0000259" key="6">
    <source>
        <dbReference type="PROSITE" id="PS51671"/>
    </source>
</evidence>
<organism evidence="9 10">
    <name type="scientific">Banduia mediterranea</name>
    <dbReference type="NCBI Taxonomy" id="3075609"/>
    <lineage>
        <taxon>Bacteria</taxon>
        <taxon>Pseudomonadati</taxon>
        <taxon>Pseudomonadota</taxon>
        <taxon>Gammaproteobacteria</taxon>
        <taxon>Nevskiales</taxon>
        <taxon>Algiphilaceae</taxon>
        <taxon>Banduia</taxon>
    </lineage>
</organism>
<keyword evidence="9" id="KW-0808">Transferase</keyword>
<dbReference type="SMART" id="SM00954">
    <property type="entry name" value="RelA_SpoT"/>
    <property type="match status" value="1"/>
</dbReference>
<dbReference type="Pfam" id="PF13291">
    <property type="entry name" value="ACT_4"/>
    <property type="match status" value="1"/>
</dbReference>
<dbReference type="SUPFAM" id="SSF81301">
    <property type="entry name" value="Nucleotidyltransferase"/>
    <property type="match status" value="1"/>
</dbReference>
<feature type="domain" description="TGS" evidence="8">
    <location>
        <begin position="407"/>
        <end position="468"/>
    </location>
</feature>
<evidence type="ECO:0000313" key="10">
    <source>
        <dbReference type="Proteomes" id="UP001254608"/>
    </source>
</evidence>
<dbReference type="InterPro" id="IPR006674">
    <property type="entry name" value="HD_domain"/>
</dbReference>
<feature type="domain" description="ACT" evidence="6">
    <location>
        <begin position="652"/>
        <end position="725"/>
    </location>
</feature>
<feature type="domain" description="HD" evidence="7">
    <location>
        <begin position="65"/>
        <end position="164"/>
    </location>
</feature>
<dbReference type="SUPFAM" id="SSF109604">
    <property type="entry name" value="HD-domain/PDEase-like"/>
    <property type="match status" value="1"/>
</dbReference>
<dbReference type="InterPro" id="IPR012676">
    <property type="entry name" value="TGS-like"/>
</dbReference>
<dbReference type="Gene3D" id="3.30.70.260">
    <property type="match status" value="1"/>
</dbReference>
<dbReference type="CDD" id="cd00077">
    <property type="entry name" value="HDc"/>
    <property type="match status" value="1"/>
</dbReference>
<dbReference type="GO" id="GO:0008728">
    <property type="term" value="F:GTP diphosphokinase activity"/>
    <property type="evidence" value="ECO:0007669"/>
    <property type="project" value="UniProtKB-EC"/>
</dbReference>
<dbReference type="EMBL" id="JAVRIC010000004">
    <property type="protein sequence ID" value="MDT0496605.1"/>
    <property type="molecule type" value="Genomic_DNA"/>
</dbReference>
<dbReference type="Pfam" id="PF19296">
    <property type="entry name" value="RelA_AH_RIS"/>
    <property type="match status" value="1"/>
</dbReference>
<dbReference type="InterPro" id="IPR003607">
    <property type="entry name" value="HD/PDEase_dom"/>
</dbReference>
<evidence type="ECO:0000313" key="9">
    <source>
        <dbReference type="EMBL" id="MDT0496605.1"/>
    </source>
</evidence>
<dbReference type="CDD" id="cd01668">
    <property type="entry name" value="TGS_RSH"/>
    <property type="match status" value="1"/>
</dbReference>
<dbReference type="PANTHER" id="PTHR21262:SF36">
    <property type="entry name" value="BIFUNCTIONAL (P)PPGPP SYNTHASE_HYDROLASE SPOT"/>
    <property type="match status" value="1"/>
</dbReference>
<dbReference type="Gene3D" id="3.30.460.10">
    <property type="entry name" value="Beta Polymerase, domain 2"/>
    <property type="match status" value="1"/>
</dbReference>
<dbReference type="SUPFAM" id="SSF81271">
    <property type="entry name" value="TGS-like"/>
    <property type="match status" value="1"/>
</dbReference>
<dbReference type="PROSITE" id="PS51880">
    <property type="entry name" value="TGS"/>
    <property type="match status" value="1"/>
</dbReference>
<comment type="function">
    <text evidence="5">In eubacteria ppGpp (guanosine 3'-diphosphate 5'-diphosphate) is a mediator of the stringent response that coordinates a variety of cellular activities in response to changes in nutritional abundance.</text>
</comment>
<dbReference type="Pfam" id="PF02824">
    <property type="entry name" value="TGS"/>
    <property type="match status" value="1"/>
</dbReference>
<dbReference type="Pfam" id="PF04607">
    <property type="entry name" value="RelA_SpoT"/>
    <property type="match status" value="1"/>
</dbReference>
<reference evidence="9 10" key="1">
    <citation type="submission" date="2023-09" db="EMBL/GenBank/DDBJ databases">
        <authorList>
            <person name="Rey-Velasco X."/>
        </authorList>
    </citation>
    <scope>NUCLEOTIDE SEQUENCE [LARGE SCALE GENOMIC DNA]</scope>
    <source>
        <strain evidence="9 10">W345</strain>
    </source>
</reference>
<keyword evidence="1" id="KW-0378">Hydrolase</keyword>
<dbReference type="CDD" id="cd05399">
    <property type="entry name" value="NT_Rel-Spo_like"/>
    <property type="match status" value="1"/>
</dbReference>
<comment type="catalytic activity">
    <reaction evidence="4">
        <text>guanosine 3',5'-bis(diphosphate) + H2O = GDP + diphosphate + H(+)</text>
        <dbReference type="Rhea" id="RHEA:14253"/>
        <dbReference type="ChEBI" id="CHEBI:15377"/>
        <dbReference type="ChEBI" id="CHEBI:15378"/>
        <dbReference type="ChEBI" id="CHEBI:33019"/>
        <dbReference type="ChEBI" id="CHEBI:58189"/>
        <dbReference type="ChEBI" id="CHEBI:77828"/>
        <dbReference type="EC" id="3.1.7.2"/>
    </reaction>
</comment>
<dbReference type="InterPro" id="IPR004811">
    <property type="entry name" value="RelA/Spo_fam"/>
</dbReference>
<evidence type="ECO:0000256" key="2">
    <source>
        <dbReference type="ARBA" id="ARBA00024329"/>
    </source>
</evidence>
<keyword evidence="10" id="KW-1185">Reference proteome</keyword>
<comment type="similarity">
    <text evidence="5">Belongs to the relA/spoT family.</text>
</comment>
<dbReference type="InterPro" id="IPR043519">
    <property type="entry name" value="NT_sf"/>
</dbReference>
<comment type="caution">
    <text evidence="9">The sequence shown here is derived from an EMBL/GenBank/DDBJ whole genome shotgun (WGS) entry which is preliminary data.</text>
</comment>
<dbReference type="InterPro" id="IPR012675">
    <property type="entry name" value="Beta-grasp_dom_sf"/>
</dbReference>
<evidence type="ECO:0000256" key="1">
    <source>
        <dbReference type="ARBA" id="ARBA00022801"/>
    </source>
</evidence>
<dbReference type="Gene3D" id="3.10.20.30">
    <property type="match status" value="1"/>
</dbReference>
<dbReference type="Proteomes" id="UP001254608">
    <property type="component" value="Unassembled WGS sequence"/>
</dbReference>
<evidence type="ECO:0000259" key="7">
    <source>
        <dbReference type="PROSITE" id="PS51831"/>
    </source>
</evidence>
<dbReference type="InterPro" id="IPR033655">
    <property type="entry name" value="TGS_RelA/SpoT"/>
</dbReference>
<dbReference type="InterPro" id="IPR007685">
    <property type="entry name" value="RelA_SpoT"/>
</dbReference>
<dbReference type="InterPro" id="IPR045865">
    <property type="entry name" value="ACT-like_dom_sf"/>
</dbReference>
<dbReference type="InterPro" id="IPR045600">
    <property type="entry name" value="RelA/SpoT_AH_RIS"/>
</dbReference>
<evidence type="ECO:0000256" key="3">
    <source>
        <dbReference type="ARBA" id="ARBA00024387"/>
    </source>
</evidence>
<evidence type="ECO:0000256" key="5">
    <source>
        <dbReference type="RuleBase" id="RU003847"/>
    </source>
</evidence>